<feature type="compositionally biased region" description="Acidic residues" evidence="2">
    <location>
        <begin position="464"/>
        <end position="474"/>
    </location>
</feature>
<name>A0A5J5EKZ8_9PEZI</name>
<dbReference type="SUPFAM" id="SSF52540">
    <property type="entry name" value="P-loop containing nucleoside triphosphate hydrolases"/>
    <property type="match status" value="1"/>
</dbReference>
<reference evidence="6 7" key="1">
    <citation type="submission" date="2019-09" db="EMBL/GenBank/DDBJ databases">
        <title>Draft genome of the ectomycorrhizal ascomycete Sphaerosporella brunnea.</title>
        <authorList>
            <consortium name="DOE Joint Genome Institute"/>
            <person name="Benucci G.M."/>
            <person name="Marozzi G."/>
            <person name="Antonielli L."/>
            <person name="Sanchez S."/>
            <person name="Marco P."/>
            <person name="Wang X."/>
            <person name="Falini L.B."/>
            <person name="Barry K."/>
            <person name="Haridas S."/>
            <person name="Lipzen A."/>
            <person name="Labutti K."/>
            <person name="Grigoriev I.V."/>
            <person name="Murat C."/>
            <person name="Martin F."/>
            <person name="Albertini E."/>
            <person name="Donnini D."/>
            <person name="Bonito G."/>
        </authorList>
    </citation>
    <scope>NUCLEOTIDE SEQUENCE [LARGE SCALE GENOMIC DNA]</scope>
    <source>
        <strain evidence="6 7">Sb_GMNB300</strain>
    </source>
</reference>
<dbReference type="InterPro" id="IPR056884">
    <property type="entry name" value="NPHP3-like_N"/>
</dbReference>
<dbReference type="InterPro" id="IPR027417">
    <property type="entry name" value="P-loop_NTPase"/>
</dbReference>
<dbReference type="EMBL" id="VXIS01000244">
    <property type="protein sequence ID" value="KAA8895794.1"/>
    <property type="molecule type" value="Genomic_DNA"/>
</dbReference>
<dbReference type="PANTHER" id="PTHR10039">
    <property type="entry name" value="AMELOGENIN"/>
    <property type="match status" value="1"/>
</dbReference>
<dbReference type="AlphaFoldDB" id="A0A5J5EKZ8"/>
<dbReference type="Pfam" id="PF17111">
    <property type="entry name" value="PigL_N"/>
    <property type="match status" value="1"/>
</dbReference>
<dbReference type="PANTHER" id="PTHR10039:SF16">
    <property type="entry name" value="GPI INOSITOL-DEACYLASE"/>
    <property type="match status" value="1"/>
</dbReference>
<evidence type="ECO:0000256" key="2">
    <source>
        <dbReference type="SAM" id="MobiDB-lite"/>
    </source>
</evidence>
<comment type="caution">
    <text evidence="6">The sequence shown here is derived from an EMBL/GenBank/DDBJ whole genome shotgun (WGS) entry which is preliminary data.</text>
</comment>
<feature type="chain" id="PRO_5023919501" evidence="3">
    <location>
        <begin position="29"/>
        <end position="474"/>
    </location>
</feature>
<dbReference type="Pfam" id="PF24883">
    <property type="entry name" value="NPHP3_N"/>
    <property type="match status" value="1"/>
</dbReference>
<gene>
    <name evidence="6" type="ORF">FN846DRAFT_995536</name>
</gene>
<sequence length="474" mass="53459">MDPLSLTVSALTLATFAAQLAQLGSSYASAVKNQRKEVQRLAREIKLLSEILGRISTTFDERQSENGQAAAPSVNSNFLGAALEECKAQLKELDEFLRKQMEGTSRLKRLTRRLTWPMKEKETKDWIDRIERQKTNLSLVLQADNIEARGKQDLELAKFNKSLEDARREKTEAKKRRKFRDAMHWLAPATQAENQLAAGKLQEPGTGQRLLQHPAYKSWASATRSLLWLHARPGIGKTISTSVVIAELTKAQQIEHIAYFYYDPHKSQTADVYGSILAQLLESSTTTAMLPDDLENYYDNSRNRRPYEHELKDVLLKLLPSVSGNVALVIDGLEESASFQEVLHGLKEIYESRELRLLVTSREEPDTLATLSGFKELELLPSMMRDDIITFVTADIERQATLKRLKPALKADIIRVVSRHADGVFRKARDAVDQVARYRTERDVKNALNSLLPRPGSSGGNDSGFEEMEEPQLG</sequence>
<dbReference type="OrthoDB" id="1577640at2759"/>
<evidence type="ECO:0000259" key="5">
    <source>
        <dbReference type="Pfam" id="PF24883"/>
    </source>
</evidence>
<feature type="signal peptide" evidence="3">
    <location>
        <begin position="1"/>
        <end position="28"/>
    </location>
</feature>
<evidence type="ECO:0000256" key="3">
    <source>
        <dbReference type="SAM" id="SignalP"/>
    </source>
</evidence>
<keyword evidence="1" id="KW-0677">Repeat</keyword>
<dbReference type="Proteomes" id="UP000326924">
    <property type="component" value="Unassembled WGS sequence"/>
</dbReference>
<keyword evidence="7" id="KW-1185">Reference proteome</keyword>
<evidence type="ECO:0000313" key="7">
    <source>
        <dbReference type="Proteomes" id="UP000326924"/>
    </source>
</evidence>
<evidence type="ECO:0000256" key="1">
    <source>
        <dbReference type="ARBA" id="ARBA00022737"/>
    </source>
</evidence>
<evidence type="ECO:0000259" key="4">
    <source>
        <dbReference type="Pfam" id="PF17111"/>
    </source>
</evidence>
<accession>A0A5J5EKZ8</accession>
<protein>
    <submittedName>
        <fullName evidence="6">Uncharacterized protein</fullName>
    </submittedName>
</protein>
<organism evidence="6 7">
    <name type="scientific">Sphaerosporella brunnea</name>
    <dbReference type="NCBI Taxonomy" id="1250544"/>
    <lineage>
        <taxon>Eukaryota</taxon>
        <taxon>Fungi</taxon>
        <taxon>Dikarya</taxon>
        <taxon>Ascomycota</taxon>
        <taxon>Pezizomycotina</taxon>
        <taxon>Pezizomycetes</taxon>
        <taxon>Pezizales</taxon>
        <taxon>Pyronemataceae</taxon>
        <taxon>Sphaerosporella</taxon>
    </lineage>
</organism>
<feature type="domain" description="Azaphilone pigments biosynthesis cluster protein L N-terminal" evidence="4">
    <location>
        <begin position="1"/>
        <end position="169"/>
    </location>
</feature>
<dbReference type="InParanoid" id="A0A5J5EKZ8"/>
<feature type="region of interest" description="Disordered" evidence="2">
    <location>
        <begin position="449"/>
        <end position="474"/>
    </location>
</feature>
<feature type="domain" description="Nephrocystin 3-like N-terminal" evidence="5">
    <location>
        <begin position="205"/>
        <end position="362"/>
    </location>
</feature>
<keyword evidence="3" id="KW-0732">Signal</keyword>
<dbReference type="InterPro" id="IPR031348">
    <property type="entry name" value="PigL_N"/>
</dbReference>
<proteinExistence type="predicted"/>
<dbReference type="Gene3D" id="3.40.50.300">
    <property type="entry name" value="P-loop containing nucleotide triphosphate hydrolases"/>
    <property type="match status" value="1"/>
</dbReference>
<evidence type="ECO:0000313" key="6">
    <source>
        <dbReference type="EMBL" id="KAA8895794.1"/>
    </source>
</evidence>